<evidence type="ECO:0000313" key="1">
    <source>
        <dbReference type="EMBL" id="OGY73188.1"/>
    </source>
</evidence>
<dbReference type="Proteomes" id="UP000178315">
    <property type="component" value="Unassembled WGS sequence"/>
</dbReference>
<dbReference type="InterPro" id="IPR005247">
    <property type="entry name" value="YbhB_YbcL/LppC-like"/>
</dbReference>
<dbReference type="PANTHER" id="PTHR30289">
    <property type="entry name" value="UNCHARACTERIZED PROTEIN YBCL-RELATED"/>
    <property type="match status" value="1"/>
</dbReference>
<dbReference type="Gene3D" id="3.90.280.10">
    <property type="entry name" value="PEBP-like"/>
    <property type="match status" value="1"/>
</dbReference>
<dbReference type="CDD" id="cd00865">
    <property type="entry name" value="PEBP_bact_arch"/>
    <property type="match status" value="1"/>
</dbReference>
<dbReference type="Pfam" id="PF01161">
    <property type="entry name" value="PBP"/>
    <property type="match status" value="1"/>
</dbReference>
<comment type="caution">
    <text evidence="1">The sequence shown here is derived from an EMBL/GenBank/DDBJ whole genome shotgun (WGS) entry which is preliminary data.</text>
</comment>
<dbReference type="NCBIfam" id="TIGR00481">
    <property type="entry name" value="YbhB/YbcL family Raf kinase inhibitor-like protein"/>
    <property type="match status" value="1"/>
</dbReference>
<dbReference type="AlphaFoldDB" id="A0A1G2A8G0"/>
<protein>
    <submittedName>
        <fullName evidence="1">Kinase inhibitor</fullName>
    </submittedName>
</protein>
<accession>A0A1G2A8G0</accession>
<gene>
    <name evidence="1" type="ORF">A3H61_05345</name>
</gene>
<sequence>MGTFTLLSPVFSDGEVIPSFYTCDGSDVNPPLLISGVPEAAKSLALIVDDPDALNGDFVHWTLWNISPYTREIAENTVPQGAMEGMTDFGEIGWGGPCPPSGTHRYRFKLYALDITLDLPVSARKKELEATMREHIFDQTVLVGKYAR</sequence>
<dbReference type="PANTHER" id="PTHR30289:SF1">
    <property type="entry name" value="PEBP (PHOSPHATIDYLETHANOLAMINE-BINDING PROTEIN) FAMILY PROTEIN"/>
    <property type="match status" value="1"/>
</dbReference>
<reference evidence="1 2" key="1">
    <citation type="journal article" date="2016" name="Nat. Commun.">
        <title>Thousands of microbial genomes shed light on interconnected biogeochemical processes in an aquifer system.</title>
        <authorList>
            <person name="Anantharaman K."/>
            <person name="Brown C.T."/>
            <person name="Hug L.A."/>
            <person name="Sharon I."/>
            <person name="Castelle C.J."/>
            <person name="Probst A.J."/>
            <person name="Thomas B.C."/>
            <person name="Singh A."/>
            <person name="Wilkins M.J."/>
            <person name="Karaoz U."/>
            <person name="Brodie E.L."/>
            <person name="Williams K.H."/>
            <person name="Hubbard S.S."/>
            <person name="Banfield J.F."/>
        </authorList>
    </citation>
    <scope>NUCLEOTIDE SEQUENCE [LARGE SCALE GENOMIC DNA]</scope>
</reference>
<dbReference type="SUPFAM" id="SSF49777">
    <property type="entry name" value="PEBP-like"/>
    <property type="match status" value="1"/>
</dbReference>
<proteinExistence type="predicted"/>
<organism evidence="1 2">
    <name type="scientific">Candidatus Jacksonbacteria bacterium RIFCSPLOWO2_02_FULL_44_20</name>
    <dbReference type="NCBI Taxonomy" id="1798460"/>
    <lineage>
        <taxon>Bacteria</taxon>
        <taxon>Candidatus Jacksoniibacteriota</taxon>
    </lineage>
</organism>
<evidence type="ECO:0000313" key="2">
    <source>
        <dbReference type="Proteomes" id="UP000178315"/>
    </source>
</evidence>
<dbReference type="InterPro" id="IPR036610">
    <property type="entry name" value="PEBP-like_sf"/>
</dbReference>
<dbReference type="EMBL" id="MHJU01000016">
    <property type="protein sequence ID" value="OGY73188.1"/>
    <property type="molecule type" value="Genomic_DNA"/>
</dbReference>
<name>A0A1G2A8G0_9BACT</name>
<dbReference type="InterPro" id="IPR008914">
    <property type="entry name" value="PEBP"/>
</dbReference>